<evidence type="ECO:0000313" key="1">
    <source>
        <dbReference type="EMBL" id="CAI9542241.1"/>
    </source>
</evidence>
<accession>A0ABN9B5A1</accession>
<proteinExistence type="predicted"/>
<dbReference type="EMBL" id="CATNWA010002162">
    <property type="protein sequence ID" value="CAI9542241.1"/>
    <property type="molecule type" value="Genomic_DNA"/>
</dbReference>
<dbReference type="Proteomes" id="UP001162483">
    <property type="component" value="Unassembled WGS sequence"/>
</dbReference>
<reference evidence="1" key="1">
    <citation type="submission" date="2023-05" db="EMBL/GenBank/DDBJ databases">
        <authorList>
            <person name="Stuckert A."/>
        </authorList>
    </citation>
    <scope>NUCLEOTIDE SEQUENCE</scope>
</reference>
<name>A0ABN9B5A1_9NEOB</name>
<sequence length="63" mass="6615">MFHAPRAGLKVLTFEAAAPRGGRGSGRPAHRRAACGSRSAACRPLKPYCLSPGGQCAPEPQQR</sequence>
<keyword evidence="2" id="KW-1185">Reference proteome</keyword>
<protein>
    <submittedName>
        <fullName evidence="1">Uncharacterized protein</fullName>
    </submittedName>
</protein>
<organism evidence="1 2">
    <name type="scientific">Staurois parvus</name>
    <dbReference type="NCBI Taxonomy" id="386267"/>
    <lineage>
        <taxon>Eukaryota</taxon>
        <taxon>Metazoa</taxon>
        <taxon>Chordata</taxon>
        <taxon>Craniata</taxon>
        <taxon>Vertebrata</taxon>
        <taxon>Euteleostomi</taxon>
        <taxon>Amphibia</taxon>
        <taxon>Batrachia</taxon>
        <taxon>Anura</taxon>
        <taxon>Neobatrachia</taxon>
        <taxon>Ranoidea</taxon>
        <taxon>Ranidae</taxon>
        <taxon>Staurois</taxon>
    </lineage>
</organism>
<comment type="caution">
    <text evidence="1">The sequence shown here is derived from an EMBL/GenBank/DDBJ whole genome shotgun (WGS) entry which is preliminary data.</text>
</comment>
<evidence type="ECO:0000313" key="2">
    <source>
        <dbReference type="Proteomes" id="UP001162483"/>
    </source>
</evidence>
<gene>
    <name evidence="1" type="ORF">SPARVUS_LOCUS2053149</name>
</gene>